<feature type="signal peptide" evidence="2">
    <location>
        <begin position="1"/>
        <end position="23"/>
    </location>
</feature>
<dbReference type="Gene3D" id="3.40.390.10">
    <property type="entry name" value="Collagenase (Catalytic Domain)"/>
    <property type="match status" value="1"/>
</dbReference>
<dbReference type="PROSITE" id="PS50215">
    <property type="entry name" value="ADAM_MEPRO"/>
    <property type="match status" value="1"/>
</dbReference>
<dbReference type="EMBL" id="JH431720">
    <property type="status" value="NOT_ANNOTATED_CDS"/>
    <property type="molecule type" value="Genomic_DNA"/>
</dbReference>
<evidence type="ECO:0000313" key="5">
    <source>
        <dbReference type="Proteomes" id="UP000014500"/>
    </source>
</evidence>
<feature type="domain" description="Peptidase M12B" evidence="3">
    <location>
        <begin position="238"/>
        <end position="467"/>
    </location>
</feature>
<evidence type="ECO:0000313" key="4">
    <source>
        <dbReference type="EnsemblMetazoa" id="SMAR006696-PA"/>
    </source>
</evidence>
<dbReference type="AlphaFoldDB" id="T1IZL7"/>
<dbReference type="InterPro" id="IPR001590">
    <property type="entry name" value="Peptidase_M12B"/>
</dbReference>
<feature type="binding site" evidence="1">
    <location>
        <position position="418"/>
    </location>
    <ligand>
        <name>Zn(2+)</name>
        <dbReference type="ChEBI" id="CHEBI:29105"/>
        <note>catalytic</note>
    </ligand>
</feature>
<reference evidence="4" key="2">
    <citation type="submission" date="2015-02" db="UniProtKB">
        <authorList>
            <consortium name="EnsemblMetazoa"/>
        </authorList>
    </citation>
    <scope>IDENTIFICATION</scope>
</reference>
<sequence length="487" mass="54877">MALPNLLVFVFCSLLVFYNTRYAYVHTKALNEFINYYEPVFFDAIPNWEFGHHDFIVAEGADSPNIAKDVRIRLAYDEQVDIRAFGRIFRLELNRSTSILSADADITVMGGKESCNTEKVDPKTILSNLVEGRVVEEPLSFVHGVLIKGVFTGVIHLSNQTLFVERASKYFRDRMPFDCVIFRQEDLNMTAVDCEVGPDGYKCDPIRLLHRRGPGVEQVLSLAHSERSWFKGRMVPKTTCTLKVIADHLFTKYAGDGSATNAIYEMIFHVQEADHIYRKTDFDQDGQEDNVGFKIQEVLVQSSTTCLENRAFMKPKLTSDQYLEIFSEYDFENYCVGIAFSGYTFPGRILGIAWMADADESGYVGGICEPRLFSTQDQKALSFNSAVITMMLQGRRMPRGITAIAVAHELGHSFGSDHDPHPDDRCSPTDNDGGRFIMAAVAVKGDQPNNRYFSPCSIGHMKTVLRKKGNCFISLARSLCCNYIKFG</sequence>
<evidence type="ECO:0000256" key="2">
    <source>
        <dbReference type="SAM" id="SignalP"/>
    </source>
</evidence>
<dbReference type="InterPro" id="IPR051489">
    <property type="entry name" value="ADAM_Metalloproteinase"/>
</dbReference>
<dbReference type="PANTHER" id="PTHR45702:SF2">
    <property type="entry name" value="KUZBANIAN, ISOFORM A"/>
    <property type="match status" value="1"/>
</dbReference>
<dbReference type="HOGENOM" id="CLU_560588_0_0_1"/>
<dbReference type="eggNOG" id="KOG3658">
    <property type="taxonomic scope" value="Eukaryota"/>
</dbReference>
<dbReference type="GO" id="GO:0007219">
    <property type="term" value="P:Notch signaling pathway"/>
    <property type="evidence" value="ECO:0007669"/>
    <property type="project" value="TreeGrafter"/>
</dbReference>
<evidence type="ECO:0000256" key="1">
    <source>
        <dbReference type="PROSITE-ProRule" id="PRU00276"/>
    </source>
</evidence>
<feature type="active site" evidence="1">
    <location>
        <position position="409"/>
    </location>
</feature>
<dbReference type="Proteomes" id="UP000014500">
    <property type="component" value="Unassembled WGS sequence"/>
</dbReference>
<feature type="chain" id="PRO_5004579724" description="Peptidase M12B domain-containing protein" evidence="2">
    <location>
        <begin position="24"/>
        <end position="487"/>
    </location>
</feature>
<dbReference type="InterPro" id="IPR024079">
    <property type="entry name" value="MetalloPept_cat_dom_sf"/>
</dbReference>
<proteinExistence type="predicted"/>
<reference evidence="5" key="1">
    <citation type="submission" date="2011-05" db="EMBL/GenBank/DDBJ databases">
        <authorList>
            <person name="Richards S.R."/>
            <person name="Qu J."/>
            <person name="Jiang H."/>
            <person name="Jhangiani S.N."/>
            <person name="Agravi P."/>
            <person name="Goodspeed R."/>
            <person name="Gross S."/>
            <person name="Mandapat C."/>
            <person name="Jackson L."/>
            <person name="Mathew T."/>
            <person name="Pu L."/>
            <person name="Thornton R."/>
            <person name="Saada N."/>
            <person name="Wilczek-Boney K.B."/>
            <person name="Lee S."/>
            <person name="Kovar C."/>
            <person name="Wu Y."/>
            <person name="Scherer S.E."/>
            <person name="Worley K.C."/>
            <person name="Muzny D.M."/>
            <person name="Gibbs R."/>
        </authorList>
    </citation>
    <scope>NUCLEOTIDE SEQUENCE</scope>
    <source>
        <strain evidence="5">Brora</strain>
    </source>
</reference>
<dbReference type="STRING" id="126957.T1IZL7"/>
<dbReference type="GO" id="GO:0046872">
    <property type="term" value="F:metal ion binding"/>
    <property type="evidence" value="ECO:0007669"/>
    <property type="project" value="UniProtKB-KW"/>
</dbReference>
<dbReference type="Pfam" id="PF13688">
    <property type="entry name" value="Reprolysin_5"/>
    <property type="match status" value="1"/>
</dbReference>
<keyword evidence="2" id="KW-0732">Signal</keyword>
<dbReference type="OMA" id="GHICEPE"/>
<keyword evidence="5" id="KW-1185">Reference proteome</keyword>
<protein>
    <recommendedName>
        <fullName evidence="3">Peptidase M12B domain-containing protein</fullName>
    </recommendedName>
</protein>
<evidence type="ECO:0000259" key="3">
    <source>
        <dbReference type="PROSITE" id="PS50215"/>
    </source>
</evidence>
<dbReference type="GO" id="GO:0004222">
    <property type="term" value="F:metalloendopeptidase activity"/>
    <property type="evidence" value="ECO:0007669"/>
    <property type="project" value="InterPro"/>
</dbReference>
<accession>T1IZL7</accession>
<keyword evidence="1" id="KW-0862">Zinc</keyword>
<comment type="caution">
    <text evidence="1">Lacks conserved residue(s) required for the propagation of feature annotation.</text>
</comment>
<dbReference type="GO" id="GO:0006509">
    <property type="term" value="P:membrane protein ectodomain proteolysis"/>
    <property type="evidence" value="ECO:0007669"/>
    <property type="project" value="TreeGrafter"/>
</dbReference>
<organism evidence="4 5">
    <name type="scientific">Strigamia maritima</name>
    <name type="common">European centipede</name>
    <name type="synonym">Geophilus maritimus</name>
    <dbReference type="NCBI Taxonomy" id="126957"/>
    <lineage>
        <taxon>Eukaryota</taxon>
        <taxon>Metazoa</taxon>
        <taxon>Ecdysozoa</taxon>
        <taxon>Arthropoda</taxon>
        <taxon>Myriapoda</taxon>
        <taxon>Chilopoda</taxon>
        <taxon>Pleurostigmophora</taxon>
        <taxon>Geophilomorpha</taxon>
        <taxon>Linotaeniidae</taxon>
        <taxon>Strigamia</taxon>
    </lineage>
</organism>
<name>T1IZL7_STRMM</name>
<dbReference type="SUPFAM" id="SSF55486">
    <property type="entry name" value="Metalloproteases ('zincins'), catalytic domain"/>
    <property type="match status" value="1"/>
</dbReference>
<dbReference type="PANTHER" id="PTHR45702">
    <property type="entry name" value="ADAM10/ADAM17 METALLOPEPTIDASE FAMILY MEMBER"/>
    <property type="match status" value="1"/>
</dbReference>
<feature type="binding site" evidence="1">
    <location>
        <position position="412"/>
    </location>
    <ligand>
        <name>Zn(2+)</name>
        <dbReference type="ChEBI" id="CHEBI:29105"/>
        <note>catalytic</note>
    </ligand>
</feature>
<keyword evidence="1" id="KW-0479">Metal-binding</keyword>
<dbReference type="GO" id="GO:0005886">
    <property type="term" value="C:plasma membrane"/>
    <property type="evidence" value="ECO:0007669"/>
    <property type="project" value="TreeGrafter"/>
</dbReference>
<dbReference type="EnsemblMetazoa" id="SMAR006696-RA">
    <property type="protein sequence ID" value="SMAR006696-PA"/>
    <property type="gene ID" value="SMAR006696"/>
</dbReference>
<feature type="binding site" evidence="1">
    <location>
        <position position="408"/>
    </location>
    <ligand>
        <name>Zn(2+)</name>
        <dbReference type="ChEBI" id="CHEBI:29105"/>
        <note>catalytic</note>
    </ligand>
</feature>
<dbReference type="PhylomeDB" id="T1IZL7"/>